<reference evidence="2 3" key="1">
    <citation type="journal article" date="2021" name="Elife">
        <title>Chloroplast acquisition without the gene transfer in kleptoplastic sea slugs, Plakobranchus ocellatus.</title>
        <authorList>
            <person name="Maeda T."/>
            <person name="Takahashi S."/>
            <person name="Yoshida T."/>
            <person name="Shimamura S."/>
            <person name="Takaki Y."/>
            <person name="Nagai Y."/>
            <person name="Toyoda A."/>
            <person name="Suzuki Y."/>
            <person name="Arimoto A."/>
            <person name="Ishii H."/>
            <person name="Satoh N."/>
            <person name="Nishiyama T."/>
            <person name="Hasebe M."/>
            <person name="Maruyama T."/>
            <person name="Minagawa J."/>
            <person name="Obokata J."/>
            <person name="Shigenobu S."/>
        </authorList>
    </citation>
    <scope>NUCLEOTIDE SEQUENCE [LARGE SCALE GENOMIC DNA]</scope>
</reference>
<dbReference type="Proteomes" id="UP000762676">
    <property type="component" value="Unassembled WGS sequence"/>
</dbReference>
<protein>
    <submittedName>
        <fullName evidence="2">Uncharacterized protein</fullName>
    </submittedName>
</protein>
<feature type="compositionally biased region" description="Pro residues" evidence="1">
    <location>
        <begin position="74"/>
        <end position="95"/>
    </location>
</feature>
<evidence type="ECO:0000313" key="2">
    <source>
        <dbReference type="EMBL" id="GFR62777.1"/>
    </source>
</evidence>
<evidence type="ECO:0000313" key="3">
    <source>
        <dbReference type="Proteomes" id="UP000762676"/>
    </source>
</evidence>
<dbReference type="AlphaFoldDB" id="A0AAV4EPR5"/>
<keyword evidence="3" id="KW-1185">Reference proteome</keyword>
<name>A0AAV4EPR5_9GAST</name>
<comment type="caution">
    <text evidence="2">The sequence shown here is derived from an EMBL/GenBank/DDBJ whole genome shotgun (WGS) entry which is preliminary data.</text>
</comment>
<feature type="region of interest" description="Disordered" evidence="1">
    <location>
        <begin position="46"/>
        <end position="120"/>
    </location>
</feature>
<organism evidence="2 3">
    <name type="scientific">Elysia marginata</name>
    <dbReference type="NCBI Taxonomy" id="1093978"/>
    <lineage>
        <taxon>Eukaryota</taxon>
        <taxon>Metazoa</taxon>
        <taxon>Spiralia</taxon>
        <taxon>Lophotrochozoa</taxon>
        <taxon>Mollusca</taxon>
        <taxon>Gastropoda</taxon>
        <taxon>Heterobranchia</taxon>
        <taxon>Euthyneura</taxon>
        <taxon>Panpulmonata</taxon>
        <taxon>Sacoglossa</taxon>
        <taxon>Placobranchoidea</taxon>
        <taxon>Plakobranchidae</taxon>
        <taxon>Elysia</taxon>
    </lineage>
</organism>
<gene>
    <name evidence="2" type="ORF">ElyMa_003590100</name>
</gene>
<feature type="compositionally biased region" description="Polar residues" evidence="1">
    <location>
        <begin position="49"/>
        <end position="62"/>
    </location>
</feature>
<evidence type="ECO:0000256" key="1">
    <source>
        <dbReference type="SAM" id="MobiDB-lite"/>
    </source>
</evidence>
<accession>A0AAV4EPR5</accession>
<dbReference type="EMBL" id="BMAT01007356">
    <property type="protein sequence ID" value="GFR62777.1"/>
    <property type="molecule type" value="Genomic_DNA"/>
</dbReference>
<sequence length="120" mass="13205">MRGKRETTMKKRETAFQSRMLIYQYHHLAKAPRGSNLIHNIHLPGRLLSSGQQGSRAATPSCSKPACEQHNPSETPPRNPPPPFLPLRAPSPRPGPGLRFSRSSSALAVAAGTCRERETE</sequence>
<proteinExistence type="predicted"/>